<feature type="domain" description="BTB" evidence="1">
    <location>
        <begin position="31"/>
        <end position="76"/>
    </location>
</feature>
<evidence type="ECO:0000313" key="2">
    <source>
        <dbReference type="EMBL" id="TYJ55438.1"/>
    </source>
</evidence>
<dbReference type="InterPro" id="IPR000210">
    <property type="entry name" value="BTB/POZ_dom"/>
</dbReference>
<organism evidence="2 3">
    <name type="scientific">Cryptococcus floricola</name>
    <dbReference type="NCBI Taxonomy" id="2591691"/>
    <lineage>
        <taxon>Eukaryota</taxon>
        <taxon>Fungi</taxon>
        <taxon>Dikarya</taxon>
        <taxon>Basidiomycota</taxon>
        <taxon>Agaricomycotina</taxon>
        <taxon>Tremellomycetes</taxon>
        <taxon>Tremellales</taxon>
        <taxon>Cryptococcaceae</taxon>
        <taxon>Cryptococcus</taxon>
    </lineage>
</organism>
<name>A0A5D3AXE6_9TREE</name>
<keyword evidence="3" id="KW-1185">Reference proteome</keyword>
<sequence>MSDDDKAEINVHPDWKDEVFIANGDTDPIATTVTLVSSDEVHFHVPRYLLMASSPVLKDMLSIPTTDKSQKVALSDDALESAASLAFYLSVLIGKDGKITLEEEYKTRIVRTCHTAILLAVKWESALVLRGIAEALLSFNVPSNLKDQKEVRALDIFLLAHKGDMITVAATVLQTYEPDVGGGIPDPSHWGDNLGTSERFGLDTLNHDVWAHLGTDYIFALTMSKRDTMGDGSSRSQSFVNHLKIIREAQKQSPLSKEE</sequence>
<proteinExistence type="predicted"/>
<dbReference type="AlphaFoldDB" id="A0A5D3AXE6"/>
<dbReference type="Pfam" id="PF00651">
    <property type="entry name" value="BTB"/>
    <property type="match status" value="1"/>
</dbReference>
<comment type="caution">
    <text evidence="2">The sequence shown here is derived from an EMBL/GenBank/DDBJ whole genome shotgun (WGS) entry which is preliminary data.</text>
</comment>
<accession>A0A5D3AXE6</accession>
<evidence type="ECO:0000313" key="3">
    <source>
        <dbReference type="Proteomes" id="UP000322245"/>
    </source>
</evidence>
<reference evidence="2 3" key="1">
    <citation type="submission" date="2017-05" db="EMBL/GenBank/DDBJ databases">
        <title>The Genome Sequence of Tsuchiyaea wingfieldii DSM 27421.</title>
        <authorList>
            <person name="Cuomo C."/>
            <person name="Passer A."/>
            <person name="Billmyre B."/>
            <person name="Heitman J."/>
        </authorList>
    </citation>
    <scope>NUCLEOTIDE SEQUENCE [LARGE SCALE GENOMIC DNA]</scope>
    <source>
        <strain evidence="2 3">DSM 27421</strain>
    </source>
</reference>
<dbReference type="Proteomes" id="UP000322245">
    <property type="component" value="Unassembled WGS sequence"/>
</dbReference>
<gene>
    <name evidence="2" type="ORF">B9479_003824</name>
</gene>
<evidence type="ECO:0000259" key="1">
    <source>
        <dbReference type="Pfam" id="PF00651"/>
    </source>
</evidence>
<dbReference type="EMBL" id="NIDF01000039">
    <property type="protein sequence ID" value="TYJ55438.1"/>
    <property type="molecule type" value="Genomic_DNA"/>
</dbReference>
<protein>
    <recommendedName>
        <fullName evidence="1">BTB domain-containing protein</fullName>
    </recommendedName>
</protein>